<dbReference type="EMBL" id="JAEMOS010000032">
    <property type="protein sequence ID" value="MBJ7267372.1"/>
    <property type="molecule type" value="Genomic_DNA"/>
</dbReference>
<dbReference type="GO" id="GO:0005886">
    <property type="term" value="C:plasma membrane"/>
    <property type="evidence" value="ECO:0007669"/>
    <property type="project" value="UniProtKB-SubCell"/>
</dbReference>
<evidence type="ECO:0000313" key="11">
    <source>
        <dbReference type="Proteomes" id="UP000655994"/>
    </source>
</evidence>
<keyword evidence="5 6" id="KW-0472">Membrane</keyword>
<keyword evidence="3 6" id="KW-0812">Transmembrane</keyword>
<comment type="caution">
    <text evidence="9">The sequence shown here is derived from an EMBL/GenBank/DDBJ whole genome shotgun (WGS) entry which is preliminary data.</text>
</comment>
<gene>
    <name evidence="8" type="ORF">JHC10_10525</name>
    <name evidence="9" type="ORF">JHC11_03785</name>
</gene>
<dbReference type="InterPro" id="IPR042094">
    <property type="entry name" value="T2SS_GspF_sf"/>
</dbReference>
<feature type="transmembrane region" description="Helical" evidence="6">
    <location>
        <begin position="232"/>
        <end position="254"/>
    </location>
</feature>
<dbReference type="Gene3D" id="1.20.81.30">
    <property type="entry name" value="Type II secretion system (T2SS), domain F"/>
    <property type="match status" value="1"/>
</dbReference>
<protein>
    <submittedName>
        <fullName evidence="9">Type II secretion system F family protein</fullName>
    </submittedName>
</protein>
<feature type="transmembrane region" description="Helical" evidence="6">
    <location>
        <begin position="68"/>
        <end position="101"/>
    </location>
</feature>
<name>A0A8I1G8K0_9GAMM</name>
<dbReference type="Pfam" id="PF00482">
    <property type="entry name" value="T2SSF"/>
    <property type="match status" value="1"/>
</dbReference>
<comment type="subcellular location">
    <subcellularLocation>
        <location evidence="1">Cell membrane</location>
        <topology evidence="1">Multi-pass membrane protein</topology>
    </subcellularLocation>
</comment>
<keyword evidence="4 6" id="KW-1133">Transmembrane helix</keyword>
<evidence type="ECO:0000256" key="3">
    <source>
        <dbReference type="ARBA" id="ARBA00022692"/>
    </source>
</evidence>
<proteinExistence type="predicted"/>
<organism evidence="9 10">
    <name type="scientific">Idiomarina abyssalis</name>
    <dbReference type="NCBI Taxonomy" id="86102"/>
    <lineage>
        <taxon>Bacteria</taxon>
        <taxon>Pseudomonadati</taxon>
        <taxon>Pseudomonadota</taxon>
        <taxon>Gammaproteobacteria</taxon>
        <taxon>Alteromonadales</taxon>
        <taxon>Idiomarinaceae</taxon>
        <taxon>Idiomarina</taxon>
    </lineage>
</organism>
<dbReference type="EMBL" id="JAEMOP010000002">
    <property type="protein sequence ID" value="MBJ7315119.1"/>
    <property type="molecule type" value="Genomic_DNA"/>
</dbReference>
<evidence type="ECO:0000256" key="2">
    <source>
        <dbReference type="ARBA" id="ARBA00022475"/>
    </source>
</evidence>
<accession>A0A8I1G8K0</accession>
<dbReference type="Proteomes" id="UP000621390">
    <property type="component" value="Unassembled WGS sequence"/>
</dbReference>
<evidence type="ECO:0000256" key="5">
    <source>
        <dbReference type="ARBA" id="ARBA00023136"/>
    </source>
</evidence>
<feature type="domain" description="Type II secretion system protein GspF" evidence="7">
    <location>
        <begin position="122"/>
        <end position="249"/>
    </location>
</feature>
<evidence type="ECO:0000313" key="9">
    <source>
        <dbReference type="EMBL" id="MBJ7315119.1"/>
    </source>
</evidence>
<evidence type="ECO:0000313" key="10">
    <source>
        <dbReference type="Proteomes" id="UP000621390"/>
    </source>
</evidence>
<dbReference type="AlphaFoldDB" id="A0A8I1G8K0"/>
<evidence type="ECO:0000259" key="7">
    <source>
        <dbReference type="Pfam" id="PF00482"/>
    </source>
</evidence>
<dbReference type="PANTHER" id="PTHR35007:SF2">
    <property type="entry name" value="PILUS ASSEMBLE PROTEIN"/>
    <property type="match status" value="1"/>
</dbReference>
<dbReference type="InterPro" id="IPR018076">
    <property type="entry name" value="T2SS_GspF_dom"/>
</dbReference>
<dbReference type="Proteomes" id="UP000655994">
    <property type="component" value="Unassembled WGS sequence"/>
</dbReference>
<evidence type="ECO:0000313" key="8">
    <source>
        <dbReference type="EMBL" id="MBJ7267372.1"/>
    </source>
</evidence>
<evidence type="ECO:0000256" key="4">
    <source>
        <dbReference type="ARBA" id="ARBA00022989"/>
    </source>
</evidence>
<dbReference type="RefSeq" id="WP_199494733.1">
    <property type="nucleotide sequence ID" value="NZ_JAEMOO010000009.1"/>
</dbReference>
<keyword evidence="11" id="KW-1185">Reference proteome</keyword>
<evidence type="ECO:0000256" key="1">
    <source>
        <dbReference type="ARBA" id="ARBA00004651"/>
    </source>
</evidence>
<sequence>MILIALLIFAASLSCVLLAVTVWQFLALGDKLDNLISTIWLYLPERSRKWIASHLKIETLNSEARSFFFWIVMASVSVGVYWASGVWLALAIYILLILQVINKRRVAARKSNRAVVRQLPDFCDLIAMMIASGVPLISALEKVSESCSELLLATEIRAMLSRLRRGASFSQSMEELSERYEANELKEWSLMLIKGYQQGASLTKSLRFYANQLRQELLNSAEKRAQEAPVKLLFPLVTCFFPVNFLVILGPVIVQLSQGGFG</sequence>
<dbReference type="PANTHER" id="PTHR35007">
    <property type="entry name" value="INTEGRAL MEMBRANE PROTEIN-RELATED"/>
    <property type="match status" value="1"/>
</dbReference>
<keyword evidence="2" id="KW-1003">Cell membrane</keyword>
<evidence type="ECO:0000256" key="6">
    <source>
        <dbReference type="SAM" id="Phobius"/>
    </source>
</evidence>
<reference evidence="9 11" key="1">
    <citation type="submission" date="2020-09" db="EMBL/GenBank/DDBJ databases">
        <title>Draft Genomes of Bacterial Isolates from North Pond Shallow Sediments.</title>
        <authorList>
            <person name="Kiel Reese B."/>
            <person name="Mullis M."/>
            <person name="Weisend R.E."/>
        </authorList>
    </citation>
    <scope>NUCLEOTIDE SEQUENCE</scope>
    <source>
        <strain evidence="9">KJE-2</strain>
        <strain evidence="8 11">KJE-3</strain>
    </source>
</reference>